<organism evidence="1">
    <name type="scientific">uncultured Caudovirales phage</name>
    <dbReference type="NCBI Taxonomy" id="2100421"/>
    <lineage>
        <taxon>Viruses</taxon>
        <taxon>Duplodnaviria</taxon>
        <taxon>Heunggongvirae</taxon>
        <taxon>Uroviricota</taxon>
        <taxon>Caudoviricetes</taxon>
        <taxon>Peduoviridae</taxon>
        <taxon>Maltschvirus</taxon>
        <taxon>Maltschvirus maltsch</taxon>
    </lineage>
</organism>
<sequence>MTKLLYRARRSLANWLYPDSIPNQLGEATIHKLKHTDAPVTSGVDGIHISMHKASSGFVVKCWDTESEYCTKGKQNGPTLHIINDTDDFTESLSRIILMQQLVR</sequence>
<dbReference type="EMBL" id="LR796237">
    <property type="protein sequence ID" value="CAB4130339.1"/>
    <property type="molecule type" value="Genomic_DNA"/>
</dbReference>
<gene>
    <name evidence="1" type="ORF">UFOVP116_389</name>
</gene>
<proteinExistence type="predicted"/>
<reference evidence="1" key="1">
    <citation type="submission" date="2020-04" db="EMBL/GenBank/DDBJ databases">
        <authorList>
            <person name="Chiriac C."/>
            <person name="Salcher M."/>
            <person name="Ghai R."/>
            <person name="Kavagutti S V."/>
        </authorList>
    </citation>
    <scope>NUCLEOTIDE SEQUENCE</scope>
</reference>
<protein>
    <submittedName>
        <fullName evidence="1">Uncharacterized protein</fullName>
    </submittedName>
</protein>
<evidence type="ECO:0000313" key="1">
    <source>
        <dbReference type="EMBL" id="CAB4130339.1"/>
    </source>
</evidence>
<name>A0A6J5LFD2_9CAUD</name>
<accession>A0A6J5LFD2</accession>